<evidence type="ECO:0008006" key="4">
    <source>
        <dbReference type="Google" id="ProtNLM"/>
    </source>
</evidence>
<proteinExistence type="predicted"/>
<keyword evidence="1" id="KW-0472">Membrane</keyword>
<reference evidence="2 3" key="1">
    <citation type="journal article" date="2022" name="BMC Genomics">
        <title>Comparative genome analysis of mycobacteria focusing on tRNA and non-coding RNA.</title>
        <authorList>
            <person name="Behra P.R.K."/>
            <person name="Pettersson B.M.F."/>
            <person name="Ramesh M."/>
            <person name="Das S."/>
            <person name="Dasgupta S."/>
            <person name="Kirsebom L.A."/>
        </authorList>
    </citation>
    <scope>NUCLEOTIDE SEQUENCE [LARGE SCALE GENOMIC DNA]</scope>
    <source>
        <strain evidence="2 3">DSM 44078</strain>
    </source>
</reference>
<dbReference type="EMBL" id="JACKTY010000031">
    <property type="protein sequence ID" value="MCV7228019.1"/>
    <property type="molecule type" value="Genomic_DNA"/>
</dbReference>
<feature type="transmembrane region" description="Helical" evidence="1">
    <location>
        <begin position="6"/>
        <end position="35"/>
    </location>
</feature>
<gene>
    <name evidence="2" type="ORF">H7J73_18560</name>
</gene>
<keyword evidence="1" id="KW-0812">Transmembrane</keyword>
<comment type="caution">
    <text evidence="2">The sequence shown here is derived from an EMBL/GenBank/DDBJ whole genome shotgun (WGS) entry which is preliminary data.</text>
</comment>
<evidence type="ECO:0000313" key="2">
    <source>
        <dbReference type="EMBL" id="MCV7228019.1"/>
    </source>
</evidence>
<protein>
    <recommendedName>
        <fullName evidence="4">DUF2273 domain-containing protein</fullName>
    </recommendedName>
</protein>
<dbReference type="Proteomes" id="UP001526201">
    <property type="component" value="Unassembled WGS sequence"/>
</dbReference>
<sequence length="59" mass="6040">MTSSTLGLLAGLLIAIATAAGGFTGFLLAVVLGLLGWAAGAYRDGELDFTNISLGRRRE</sequence>
<name>A0ABT3CF12_9MYCO</name>
<organism evidence="2 3">
    <name type="scientific">Mycolicibacterium komossense</name>
    <dbReference type="NCBI Taxonomy" id="1779"/>
    <lineage>
        <taxon>Bacteria</taxon>
        <taxon>Bacillati</taxon>
        <taxon>Actinomycetota</taxon>
        <taxon>Actinomycetes</taxon>
        <taxon>Mycobacteriales</taxon>
        <taxon>Mycobacteriaceae</taxon>
        <taxon>Mycolicibacterium</taxon>
    </lineage>
</organism>
<accession>A0ABT3CF12</accession>
<evidence type="ECO:0000313" key="3">
    <source>
        <dbReference type="Proteomes" id="UP001526201"/>
    </source>
</evidence>
<dbReference type="RefSeq" id="WP_264069074.1">
    <property type="nucleotide sequence ID" value="NZ_JACKTY010000031.1"/>
</dbReference>
<keyword evidence="3" id="KW-1185">Reference proteome</keyword>
<keyword evidence="1" id="KW-1133">Transmembrane helix</keyword>
<evidence type="ECO:0000256" key="1">
    <source>
        <dbReference type="SAM" id="Phobius"/>
    </source>
</evidence>